<evidence type="ECO:0000313" key="3">
    <source>
        <dbReference type="Proteomes" id="UP000267128"/>
    </source>
</evidence>
<feature type="transmembrane region" description="Helical" evidence="1">
    <location>
        <begin position="161"/>
        <end position="181"/>
    </location>
</feature>
<dbReference type="EMBL" id="RJSE01000003">
    <property type="protein sequence ID" value="RNL64986.1"/>
    <property type="molecule type" value="Genomic_DNA"/>
</dbReference>
<evidence type="ECO:0000256" key="1">
    <source>
        <dbReference type="SAM" id="Phobius"/>
    </source>
</evidence>
<organism evidence="2 3">
    <name type="scientific">Nocardioides marmoriginsengisoli</name>
    <dbReference type="NCBI Taxonomy" id="661483"/>
    <lineage>
        <taxon>Bacteria</taxon>
        <taxon>Bacillati</taxon>
        <taxon>Actinomycetota</taxon>
        <taxon>Actinomycetes</taxon>
        <taxon>Propionibacteriales</taxon>
        <taxon>Nocardioidaceae</taxon>
        <taxon>Nocardioides</taxon>
    </lineage>
</organism>
<feature type="transmembrane region" description="Helical" evidence="1">
    <location>
        <begin position="31"/>
        <end position="55"/>
    </location>
</feature>
<reference evidence="2 3" key="1">
    <citation type="submission" date="2018-11" db="EMBL/GenBank/DDBJ databases">
        <authorList>
            <person name="Li F."/>
        </authorList>
    </citation>
    <scope>NUCLEOTIDE SEQUENCE [LARGE SCALE GENOMIC DNA]</scope>
    <source>
        <strain evidence="2 3">Gsoil 097</strain>
    </source>
</reference>
<name>A0A3N0CPM6_9ACTN</name>
<gene>
    <name evidence="2" type="ORF">EFK50_03130</name>
</gene>
<feature type="transmembrane region" description="Helical" evidence="1">
    <location>
        <begin position="107"/>
        <end position="125"/>
    </location>
</feature>
<keyword evidence="3" id="KW-1185">Reference proteome</keyword>
<keyword evidence="1" id="KW-0472">Membrane</keyword>
<protein>
    <recommendedName>
        <fullName evidence="4">DUF2567 domain-containing protein</fullName>
    </recommendedName>
</protein>
<dbReference type="OrthoDB" id="3831184at2"/>
<keyword evidence="1" id="KW-0812">Transmembrane</keyword>
<keyword evidence="1" id="KW-1133">Transmembrane helix</keyword>
<feature type="transmembrane region" description="Helical" evidence="1">
    <location>
        <begin position="75"/>
        <end position="100"/>
    </location>
</feature>
<proteinExistence type="predicted"/>
<sequence length="207" mass="21999">MSGPEAPAGPSYPNEVDDFDAMLLRKVLPRLVDLSFVLAWFVVAGLIAAVIWWQVTPLAEYTRTTDNGTMDEQQLAVQVAADGWFFVVAAVGGAVSGLALMLLRFRAPVLMVVWIVAGSTLAWYLTKEIGLLLGPGDPNAALASVAVGDKVPLQLEYASKGLAFVWPTAALAGALVGLVGGEMRESSRSYHQALQQYGYGTDTGRNG</sequence>
<dbReference type="RefSeq" id="WP_123226089.1">
    <property type="nucleotide sequence ID" value="NZ_RJSE01000003.1"/>
</dbReference>
<dbReference type="Proteomes" id="UP000267128">
    <property type="component" value="Unassembled WGS sequence"/>
</dbReference>
<dbReference type="AlphaFoldDB" id="A0A3N0CPM6"/>
<accession>A0A3N0CPM6</accession>
<evidence type="ECO:0000313" key="2">
    <source>
        <dbReference type="EMBL" id="RNL64986.1"/>
    </source>
</evidence>
<comment type="caution">
    <text evidence="2">The sequence shown here is derived from an EMBL/GenBank/DDBJ whole genome shotgun (WGS) entry which is preliminary data.</text>
</comment>
<evidence type="ECO:0008006" key="4">
    <source>
        <dbReference type="Google" id="ProtNLM"/>
    </source>
</evidence>